<accession>A0AA35XAN1</accession>
<organism evidence="2 3">
    <name type="scientific">Geodia barretti</name>
    <name type="common">Barrett's horny sponge</name>
    <dbReference type="NCBI Taxonomy" id="519541"/>
    <lineage>
        <taxon>Eukaryota</taxon>
        <taxon>Metazoa</taxon>
        <taxon>Porifera</taxon>
        <taxon>Demospongiae</taxon>
        <taxon>Heteroscleromorpha</taxon>
        <taxon>Tetractinellida</taxon>
        <taxon>Astrophorina</taxon>
        <taxon>Geodiidae</taxon>
        <taxon>Geodia</taxon>
    </lineage>
</organism>
<feature type="non-terminal residue" evidence="2">
    <location>
        <position position="1"/>
    </location>
</feature>
<dbReference type="EMBL" id="CASHTH010003477">
    <property type="protein sequence ID" value="CAI8045521.1"/>
    <property type="molecule type" value="Genomic_DNA"/>
</dbReference>
<sequence>SPLTHTHRARLDEGAVAGDDIETSVYYVKDALDANVTYAAGPQIHTVTERRREEEEEEEEDGWREEDVDTPDLGGEGEETDLLAEGRDALQESPSHAYSDRPDSLEFPSLPHPSHPHSSPSHPLPAHT</sequence>
<feature type="region of interest" description="Disordered" evidence="1">
    <location>
        <begin position="39"/>
        <end position="128"/>
    </location>
</feature>
<gene>
    <name evidence="2" type="ORF">GBAR_LOCUS25180</name>
</gene>
<dbReference type="Proteomes" id="UP001174909">
    <property type="component" value="Unassembled WGS sequence"/>
</dbReference>
<protein>
    <submittedName>
        <fullName evidence="2">Uncharacterized protein</fullName>
    </submittedName>
</protein>
<feature type="compositionally biased region" description="Low complexity" evidence="1">
    <location>
        <begin position="116"/>
        <end position="128"/>
    </location>
</feature>
<comment type="caution">
    <text evidence="2">The sequence shown here is derived from an EMBL/GenBank/DDBJ whole genome shotgun (WGS) entry which is preliminary data.</text>
</comment>
<reference evidence="2" key="1">
    <citation type="submission" date="2023-03" db="EMBL/GenBank/DDBJ databases">
        <authorList>
            <person name="Steffen K."/>
            <person name="Cardenas P."/>
        </authorList>
    </citation>
    <scope>NUCLEOTIDE SEQUENCE</scope>
</reference>
<evidence type="ECO:0000256" key="1">
    <source>
        <dbReference type="SAM" id="MobiDB-lite"/>
    </source>
</evidence>
<evidence type="ECO:0000313" key="3">
    <source>
        <dbReference type="Proteomes" id="UP001174909"/>
    </source>
</evidence>
<dbReference type="AlphaFoldDB" id="A0AA35XAN1"/>
<proteinExistence type="predicted"/>
<feature type="compositionally biased region" description="Acidic residues" evidence="1">
    <location>
        <begin position="54"/>
        <end position="82"/>
    </location>
</feature>
<name>A0AA35XAN1_GEOBA</name>
<keyword evidence="3" id="KW-1185">Reference proteome</keyword>
<evidence type="ECO:0000313" key="2">
    <source>
        <dbReference type="EMBL" id="CAI8045521.1"/>
    </source>
</evidence>